<dbReference type="OrthoDB" id="2187729at2759"/>
<protein>
    <submittedName>
        <fullName evidence="1">Uncharacterized protein</fullName>
    </submittedName>
</protein>
<name>A0A1Y1S672_9MICR</name>
<proteinExistence type="predicted"/>
<reference evidence="1 2" key="1">
    <citation type="journal article" date="2017" name="Environ. Microbiol.">
        <title>Decay of the glycolytic pathway and adaptation to intranuclear parasitism within Enterocytozoonidae microsporidia.</title>
        <authorList>
            <person name="Wiredu Boakye D."/>
            <person name="Jaroenlak P."/>
            <person name="Prachumwat A."/>
            <person name="Williams T.A."/>
            <person name="Bateman K.S."/>
            <person name="Itsathitphaisarn O."/>
            <person name="Sritunyalucksana K."/>
            <person name="Paszkiewicz K.H."/>
            <person name="Moore K.A."/>
            <person name="Stentiford G.D."/>
            <person name="Williams B.A."/>
        </authorList>
    </citation>
    <scope>NUCLEOTIDE SEQUENCE [LARGE SCALE GENOMIC DNA]</scope>
    <source>
        <strain evidence="1 2">GB1</strain>
    </source>
</reference>
<sequence>MIYKNLKFNDDPVQLTKYINKRLMTNDLLCFWNAPADTIDEKIHSALSHCPATTICVERSFSMLNKTLAHDRNFKSSNIVSYLKPRINK</sequence>
<dbReference type="VEuPathDB" id="MicrosporidiaDB:ECANGB1_1362"/>
<dbReference type="Proteomes" id="UP000192639">
    <property type="component" value="Unassembled WGS sequence"/>
</dbReference>
<keyword evidence="2" id="KW-1185">Reference proteome</keyword>
<accession>A0A1Y1S672</accession>
<evidence type="ECO:0000313" key="1">
    <source>
        <dbReference type="EMBL" id="ORD93921.1"/>
    </source>
</evidence>
<dbReference type="EMBL" id="LWDP01000039">
    <property type="protein sequence ID" value="ORD93921.1"/>
    <property type="molecule type" value="Genomic_DNA"/>
</dbReference>
<gene>
    <name evidence="1" type="ORF">ECANGB1_1362</name>
</gene>
<comment type="caution">
    <text evidence="1">The sequence shown here is derived from an EMBL/GenBank/DDBJ whole genome shotgun (WGS) entry which is preliminary data.</text>
</comment>
<dbReference type="AlphaFoldDB" id="A0A1Y1S672"/>
<organism evidence="1 2">
    <name type="scientific">Enterospora canceri</name>
    <dbReference type="NCBI Taxonomy" id="1081671"/>
    <lineage>
        <taxon>Eukaryota</taxon>
        <taxon>Fungi</taxon>
        <taxon>Fungi incertae sedis</taxon>
        <taxon>Microsporidia</taxon>
        <taxon>Enterocytozoonidae</taxon>
        <taxon>Enterospora</taxon>
    </lineage>
</organism>
<evidence type="ECO:0000313" key="2">
    <source>
        <dbReference type="Proteomes" id="UP000192639"/>
    </source>
</evidence>